<dbReference type="AlphaFoldDB" id="A0A7R7VUH1"/>
<dbReference type="KEGG" id="ache:ACHE_60921A"/>
<keyword evidence="2" id="KW-1185">Reference proteome</keyword>
<evidence type="ECO:0000313" key="2">
    <source>
        <dbReference type="Proteomes" id="UP000637239"/>
    </source>
</evidence>
<gene>
    <name evidence="1" type="ORF">ACHE_60921A</name>
</gene>
<dbReference type="GeneID" id="66985393"/>
<protein>
    <submittedName>
        <fullName evidence="1">Uncharacterized protein</fullName>
    </submittedName>
</protein>
<name>A0A7R7VUH1_ASPCH</name>
<accession>A0A7R7VUH1</accession>
<organism evidence="1 2">
    <name type="scientific">Aspergillus chevalieri</name>
    <name type="common">Eurotium chevalieri</name>
    <dbReference type="NCBI Taxonomy" id="182096"/>
    <lineage>
        <taxon>Eukaryota</taxon>
        <taxon>Fungi</taxon>
        <taxon>Dikarya</taxon>
        <taxon>Ascomycota</taxon>
        <taxon>Pezizomycotina</taxon>
        <taxon>Eurotiomycetes</taxon>
        <taxon>Eurotiomycetidae</taxon>
        <taxon>Eurotiales</taxon>
        <taxon>Aspergillaceae</taxon>
        <taxon>Aspergillus</taxon>
        <taxon>Aspergillus subgen. Aspergillus</taxon>
    </lineage>
</organism>
<reference evidence="1" key="1">
    <citation type="submission" date="2021-01" db="EMBL/GenBank/DDBJ databases">
        <authorList>
            <consortium name="Aspergillus chevalieri M1 genome sequencing consortium"/>
            <person name="Kazuki M."/>
            <person name="Futagami T."/>
        </authorList>
    </citation>
    <scope>NUCLEOTIDE SEQUENCE</scope>
    <source>
        <strain evidence="1">M1</strain>
    </source>
</reference>
<dbReference type="EMBL" id="AP024421">
    <property type="protein sequence ID" value="BCR91035.1"/>
    <property type="molecule type" value="Genomic_DNA"/>
</dbReference>
<proteinExistence type="predicted"/>
<dbReference type="Proteomes" id="UP000637239">
    <property type="component" value="Chromosome 6"/>
</dbReference>
<reference evidence="1" key="2">
    <citation type="submission" date="2021-02" db="EMBL/GenBank/DDBJ databases">
        <title>Aspergillus chevalieri M1 genome sequence.</title>
        <authorList>
            <person name="Kadooka C."/>
            <person name="Mori K."/>
            <person name="Futagami T."/>
        </authorList>
    </citation>
    <scope>NUCLEOTIDE SEQUENCE</scope>
    <source>
        <strain evidence="1">M1</strain>
    </source>
</reference>
<dbReference type="RefSeq" id="XP_043139557.1">
    <property type="nucleotide sequence ID" value="XM_043282148.1"/>
</dbReference>
<sequence length="75" mass="8024">MFLSTDVSRLSNSDAVAGAGWYGHWGAWKQESACGHLCLPKREVFDVEATAATEGLKAALNNAQTPCTEPICSPR</sequence>
<evidence type="ECO:0000313" key="1">
    <source>
        <dbReference type="EMBL" id="BCR91035.1"/>
    </source>
</evidence>